<dbReference type="PANTHER" id="PTHR43065:SF46">
    <property type="entry name" value="C4-DICARBOXYLATE TRANSPORT SENSOR PROTEIN DCTB"/>
    <property type="match status" value="1"/>
</dbReference>
<dbReference type="AlphaFoldDB" id="A0A1P8KQY5"/>
<keyword evidence="4" id="KW-0808">Transferase</keyword>
<dbReference type="Proteomes" id="UP000186074">
    <property type="component" value="Chromosome"/>
</dbReference>
<keyword evidence="7" id="KW-0067">ATP-binding</keyword>
<evidence type="ECO:0000256" key="5">
    <source>
        <dbReference type="ARBA" id="ARBA00022741"/>
    </source>
</evidence>
<feature type="modified residue" description="4-aspartylphosphate" evidence="9">
    <location>
        <position position="55"/>
    </location>
</feature>
<dbReference type="Gene3D" id="3.30.565.10">
    <property type="entry name" value="Histidine kinase-like ATPase, C-terminal domain"/>
    <property type="match status" value="1"/>
</dbReference>
<evidence type="ECO:0000256" key="3">
    <source>
        <dbReference type="ARBA" id="ARBA00022553"/>
    </source>
</evidence>
<dbReference type="SUPFAM" id="SSF47384">
    <property type="entry name" value="Homodimeric domain of signal transducing histidine kinase"/>
    <property type="match status" value="1"/>
</dbReference>
<keyword evidence="13" id="KW-1185">Reference proteome</keyword>
<dbReference type="SUPFAM" id="SSF55874">
    <property type="entry name" value="ATPase domain of HSP90 chaperone/DNA topoisomerase II/histidine kinase"/>
    <property type="match status" value="1"/>
</dbReference>
<keyword evidence="8" id="KW-0902">Two-component regulatory system</keyword>
<dbReference type="PROSITE" id="PS50110">
    <property type="entry name" value="RESPONSE_REGULATORY"/>
    <property type="match status" value="1"/>
</dbReference>
<dbReference type="InterPro" id="IPR003661">
    <property type="entry name" value="HisK_dim/P_dom"/>
</dbReference>
<keyword evidence="6 12" id="KW-0418">Kinase</keyword>
<dbReference type="InterPro" id="IPR003594">
    <property type="entry name" value="HATPase_dom"/>
</dbReference>
<dbReference type="CDD" id="cd00082">
    <property type="entry name" value="HisKA"/>
    <property type="match status" value="1"/>
</dbReference>
<dbReference type="InterPro" id="IPR011006">
    <property type="entry name" value="CheY-like_superfamily"/>
</dbReference>
<feature type="domain" description="Histidine kinase" evidence="10">
    <location>
        <begin position="158"/>
        <end position="372"/>
    </location>
</feature>
<sequence>MKDFNILLVDDIEDNLYSLELLIKENFELNIFKSLSAEDAMNVIIENKIDLILCDVQMPDIDGFEFAQYLKEIENTKDIPIVFITGIYNKDEYKSKGYDLGAVDYITKPINDELFYSKLNVYIDIYNQKKQKDEKLEKTESLLVHNSKMASMGEIIGLISHQLKQPLNTLSLYCADVKLSHEYGEINDEYIKEHSENTKNQITYMNETIDSFLDFFNPNKIKSNYYISEAINKALELLKSKIHINDIKLNIDIDETIEILGTEMEFTQVVVNIVNNSIDAFIEKYPNNEDVNKIINISVKKESDIILITLEDNAGGISNNNIEEILDPYYTTKENGTGVGLYMVNLIVKNYMHGDLKISNSNIGLKFEIFLS</sequence>
<organism evidence="12 13">
    <name type="scientific">Poseidonibacter parvus</name>
    <dbReference type="NCBI Taxonomy" id="1850254"/>
    <lineage>
        <taxon>Bacteria</taxon>
        <taxon>Pseudomonadati</taxon>
        <taxon>Campylobacterota</taxon>
        <taxon>Epsilonproteobacteria</taxon>
        <taxon>Campylobacterales</taxon>
        <taxon>Arcobacteraceae</taxon>
        <taxon>Poseidonibacter</taxon>
    </lineage>
</organism>
<evidence type="ECO:0000259" key="11">
    <source>
        <dbReference type="PROSITE" id="PS50110"/>
    </source>
</evidence>
<dbReference type="InterPro" id="IPR036890">
    <property type="entry name" value="HATPase_C_sf"/>
</dbReference>
<dbReference type="InterPro" id="IPR001789">
    <property type="entry name" value="Sig_transdc_resp-reg_receiver"/>
</dbReference>
<evidence type="ECO:0000256" key="6">
    <source>
        <dbReference type="ARBA" id="ARBA00022777"/>
    </source>
</evidence>
<dbReference type="Gene3D" id="3.40.50.2300">
    <property type="match status" value="1"/>
</dbReference>
<dbReference type="SMART" id="SM00387">
    <property type="entry name" value="HATPase_c"/>
    <property type="match status" value="1"/>
</dbReference>
<dbReference type="Pfam" id="PF02518">
    <property type="entry name" value="HATPase_c"/>
    <property type="match status" value="1"/>
</dbReference>
<dbReference type="Pfam" id="PF00072">
    <property type="entry name" value="Response_reg"/>
    <property type="match status" value="1"/>
</dbReference>
<proteinExistence type="predicted"/>
<dbReference type="EMBL" id="CP019070">
    <property type="protein sequence ID" value="APW66931.1"/>
    <property type="molecule type" value="Genomic_DNA"/>
</dbReference>
<dbReference type="EC" id="2.7.13.3" evidence="2"/>
<evidence type="ECO:0000313" key="12">
    <source>
        <dbReference type="EMBL" id="APW66931.1"/>
    </source>
</evidence>
<dbReference type="GO" id="GO:0005524">
    <property type="term" value="F:ATP binding"/>
    <property type="evidence" value="ECO:0007669"/>
    <property type="project" value="UniProtKB-KW"/>
</dbReference>
<feature type="domain" description="Response regulatory" evidence="11">
    <location>
        <begin position="5"/>
        <end position="123"/>
    </location>
</feature>
<dbReference type="GO" id="GO:0000155">
    <property type="term" value="F:phosphorelay sensor kinase activity"/>
    <property type="evidence" value="ECO:0007669"/>
    <property type="project" value="InterPro"/>
</dbReference>
<dbReference type="InterPro" id="IPR004358">
    <property type="entry name" value="Sig_transdc_His_kin-like_C"/>
</dbReference>
<dbReference type="SMART" id="SM00448">
    <property type="entry name" value="REC"/>
    <property type="match status" value="1"/>
</dbReference>
<evidence type="ECO:0000313" key="13">
    <source>
        <dbReference type="Proteomes" id="UP000186074"/>
    </source>
</evidence>
<dbReference type="STRING" id="1850254.LPB137_04360"/>
<gene>
    <name evidence="12" type="ORF">LPB137_04360</name>
</gene>
<dbReference type="KEGG" id="alp:LPB137_04360"/>
<dbReference type="InterPro" id="IPR036097">
    <property type="entry name" value="HisK_dim/P_sf"/>
</dbReference>
<comment type="catalytic activity">
    <reaction evidence="1">
        <text>ATP + protein L-histidine = ADP + protein N-phospho-L-histidine.</text>
        <dbReference type="EC" id="2.7.13.3"/>
    </reaction>
</comment>
<accession>A0A1P8KQY5</accession>
<protein>
    <recommendedName>
        <fullName evidence="2">histidine kinase</fullName>
        <ecNumber evidence="2">2.7.13.3</ecNumber>
    </recommendedName>
</protein>
<evidence type="ECO:0000256" key="4">
    <source>
        <dbReference type="ARBA" id="ARBA00022679"/>
    </source>
</evidence>
<evidence type="ECO:0000256" key="7">
    <source>
        <dbReference type="ARBA" id="ARBA00022840"/>
    </source>
</evidence>
<keyword evidence="3 9" id="KW-0597">Phosphoprotein</keyword>
<dbReference type="PROSITE" id="PS50109">
    <property type="entry name" value="HIS_KIN"/>
    <property type="match status" value="1"/>
</dbReference>
<keyword evidence="5" id="KW-0547">Nucleotide-binding</keyword>
<name>A0A1P8KQY5_9BACT</name>
<evidence type="ECO:0000259" key="10">
    <source>
        <dbReference type="PROSITE" id="PS50109"/>
    </source>
</evidence>
<evidence type="ECO:0000256" key="2">
    <source>
        <dbReference type="ARBA" id="ARBA00012438"/>
    </source>
</evidence>
<reference evidence="12 13" key="1">
    <citation type="submission" date="2017-01" db="EMBL/GenBank/DDBJ databases">
        <title>Genome sequencing of Arcobacter sp. LPB0137.</title>
        <authorList>
            <person name="Lee G.-W."/>
            <person name="Yi H."/>
        </authorList>
    </citation>
    <scope>NUCLEOTIDE SEQUENCE [LARGE SCALE GENOMIC DNA]</scope>
    <source>
        <strain evidence="12 13">LPB0137</strain>
    </source>
</reference>
<dbReference type="Gene3D" id="1.10.287.130">
    <property type="match status" value="1"/>
</dbReference>
<dbReference type="PANTHER" id="PTHR43065">
    <property type="entry name" value="SENSOR HISTIDINE KINASE"/>
    <property type="match status" value="1"/>
</dbReference>
<evidence type="ECO:0000256" key="9">
    <source>
        <dbReference type="PROSITE-ProRule" id="PRU00169"/>
    </source>
</evidence>
<dbReference type="SUPFAM" id="SSF52172">
    <property type="entry name" value="CheY-like"/>
    <property type="match status" value="1"/>
</dbReference>
<evidence type="ECO:0000256" key="1">
    <source>
        <dbReference type="ARBA" id="ARBA00000085"/>
    </source>
</evidence>
<evidence type="ECO:0000256" key="8">
    <source>
        <dbReference type="ARBA" id="ARBA00023012"/>
    </source>
</evidence>
<dbReference type="PRINTS" id="PR00344">
    <property type="entry name" value="BCTRLSENSOR"/>
</dbReference>
<dbReference type="InterPro" id="IPR005467">
    <property type="entry name" value="His_kinase_dom"/>
</dbReference>
<dbReference type="OrthoDB" id="9805967at2"/>